<reference evidence="4" key="1">
    <citation type="submission" date="2020-09" db="EMBL/GenBank/DDBJ databases">
        <title>Novel species of Mucilaginibacter isolated from a glacier on the Tibetan Plateau.</title>
        <authorList>
            <person name="Liu Q."/>
            <person name="Xin Y.-H."/>
        </authorList>
    </citation>
    <scope>NUCLEOTIDE SEQUENCE</scope>
    <source>
        <strain evidence="4">ZB1P21</strain>
    </source>
</reference>
<name>A0A926P144_9SPHI</name>
<accession>A0A926P144</accession>
<dbReference type="EMBL" id="JACWMX010000012">
    <property type="protein sequence ID" value="MBD1395404.1"/>
    <property type="molecule type" value="Genomic_DNA"/>
</dbReference>
<dbReference type="InterPro" id="IPR028098">
    <property type="entry name" value="Glyco_trans_4-like_N"/>
</dbReference>
<evidence type="ECO:0000313" key="5">
    <source>
        <dbReference type="Proteomes" id="UP000619078"/>
    </source>
</evidence>
<dbReference type="GO" id="GO:0016757">
    <property type="term" value="F:glycosyltransferase activity"/>
    <property type="evidence" value="ECO:0007669"/>
    <property type="project" value="InterPro"/>
</dbReference>
<dbReference type="Pfam" id="PF13439">
    <property type="entry name" value="Glyco_transf_4"/>
    <property type="match status" value="1"/>
</dbReference>
<dbReference type="PANTHER" id="PTHR46401:SF2">
    <property type="entry name" value="GLYCOSYLTRANSFERASE WBBK-RELATED"/>
    <property type="match status" value="1"/>
</dbReference>
<dbReference type="FunFam" id="3.40.50.2000:FF:000119">
    <property type="entry name" value="Glycosyl transferase group 1"/>
    <property type="match status" value="1"/>
</dbReference>
<dbReference type="PANTHER" id="PTHR46401">
    <property type="entry name" value="GLYCOSYLTRANSFERASE WBBK-RELATED"/>
    <property type="match status" value="1"/>
</dbReference>
<evidence type="ECO:0000256" key="1">
    <source>
        <dbReference type="ARBA" id="ARBA00022679"/>
    </source>
</evidence>
<evidence type="ECO:0000259" key="2">
    <source>
        <dbReference type="Pfam" id="PF00534"/>
    </source>
</evidence>
<dbReference type="InterPro" id="IPR001296">
    <property type="entry name" value="Glyco_trans_1"/>
</dbReference>
<organism evidence="4 5">
    <name type="scientific">Mucilaginibacter glaciei</name>
    <dbReference type="NCBI Taxonomy" id="2772109"/>
    <lineage>
        <taxon>Bacteria</taxon>
        <taxon>Pseudomonadati</taxon>
        <taxon>Bacteroidota</taxon>
        <taxon>Sphingobacteriia</taxon>
        <taxon>Sphingobacteriales</taxon>
        <taxon>Sphingobacteriaceae</taxon>
        <taxon>Mucilaginibacter</taxon>
    </lineage>
</organism>
<sequence length="382" mass="43612">MESNQKKIRLGIDAKWYFDGPPSGHMVVKNLVDQMVTRHDEFELCLFLCSKHKNLAKSHFPQGIELIFLPNVPNMIANMFVVPYFANAHKLDAVMLQNFLGPWSDKLFKVVYIHDVLFLDYPEYFTKNELKYFNFIRRYAIKANLVITISETEKKRMVQNYVARSAKISVVHHGIDEKFKPLCNCQAAIVQTVKEKYNLPDRYLLFVGRINIRKNLDNLIKALGMLIDSDVKLVVVGERTALNLKLEEMIAAEQLGGRVIFTGHVPEEDLYTVYANATVFCFPSYAEGFGLPPLEAMRCGVPVVVSDRTAMPEVCGDAALYANPDDAEDIARKIRVLLNDHSFYLKKADEGIAQSEKYSWKKSADDILNLISHGYDHSKSYR</sequence>
<dbReference type="Gene3D" id="3.40.50.2000">
    <property type="entry name" value="Glycogen Phosphorylase B"/>
    <property type="match status" value="2"/>
</dbReference>
<protein>
    <submittedName>
        <fullName evidence="4">Glycosyltransferase family 4 protein</fullName>
    </submittedName>
</protein>
<evidence type="ECO:0000259" key="3">
    <source>
        <dbReference type="Pfam" id="PF13439"/>
    </source>
</evidence>
<feature type="domain" description="Glycosyl transferase family 1" evidence="2">
    <location>
        <begin position="197"/>
        <end position="342"/>
    </location>
</feature>
<dbReference type="AlphaFoldDB" id="A0A926P144"/>
<dbReference type="Pfam" id="PF00534">
    <property type="entry name" value="Glycos_transf_1"/>
    <property type="match status" value="1"/>
</dbReference>
<keyword evidence="1" id="KW-0808">Transferase</keyword>
<comment type="caution">
    <text evidence="4">The sequence shown here is derived from an EMBL/GenBank/DDBJ whole genome shotgun (WGS) entry which is preliminary data.</text>
</comment>
<keyword evidence="5" id="KW-1185">Reference proteome</keyword>
<dbReference type="SUPFAM" id="SSF53756">
    <property type="entry name" value="UDP-Glycosyltransferase/glycogen phosphorylase"/>
    <property type="match status" value="1"/>
</dbReference>
<evidence type="ECO:0000313" key="4">
    <source>
        <dbReference type="EMBL" id="MBD1395404.1"/>
    </source>
</evidence>
<feature type="domain" description="Glycosyltransferase subfamily 4-like N-terminal" evidence="3">
    <location>
        <begin position="27"/>
        <end position="177"/>
    </location>
</feature>
<dbReference type="GO" id="GO:0009103">
    <property type="term" value="P:lipopolysaccharide biosynthetic process"/>
    <property type="evidence" value="ECO:0007669"/>
    <property type="project" value="TreeGrafter"/>
</dbReference>
<dbReference type="Proteomes" id="UP000619078">
    <property type="component" value="Unassembled WGS sequence"/>
</dbReference>
<gene>
    <name evidence="4" type="ORF">IDJ76_20040</name>
</gene>
<dbReference type="RefSeq" id="WP_191166017.1">
    <property type="nucleotide sequence ID" value="NZ_JACWMX010000012.1"/>
</dbReference>
<dbReference type="CDD" id="cd03809">
    <property type="entry name" value="GT4_MtfB-like"/>
    <property type="match status" value="1"/>
</dbReference>
<proteinExistence type="predicted"/>